<dbReference type="PANTHER" id="PTHR33930">
    <property type="entry name" value="ALKYL HYDROPEROXIDE REDUCTASE AHPD"/>
    <property type="match status" value="1"/>
</dbReference>
<gene>
    <name evidence="2" type="ORF">CFY86_20465</name>
    <name evidence="4" type="ORF">LM286_06695</name>
    <name evidence="3" type="ORF">N2J37_07210</name>
</gene>
<feature type="domain" description="Carboxymuconolactone decarboxylase-like" evidence="1">
    <location>
        <begin position="23"/>
        <end position="105"/>
    </location>
</feature>
<dbReference type="EMBL" id="CP145163">
    <property type="protein sequence ID" value="WWC13009.1"/>
    <property type="molecule type" value="Genomic_DNA"/>
</dbReference>
<dbReference type="InterPro" id="IPR004675">
    <property type="entry name" value="AhpD_core"/>
</dbReference>
<dbReference type="GeneID" id="93752812"/>
<dbReference type="NCBIfam" id="TIGR00778">
    <property type="entry name" value="ahpD_dom"/>
    <property type="match status" value="1"/>
</dbReference>
<dbReference type="EMBL" id="NKYI01000028">
    <property type="protein sequence ID" value="PIK82542.1"/>
    <property type="molecule type" value="Genomic_DNA"/>
</dbReference>
<dbReference type="SUPFAM" id="SSF69118">
    <property type="entry name" value="AhpD-like"/>
    <property type="match status" value="1"/>
</dbReference>
<reference evidence="2 5" key="1">
    <citation type="submission" date="2017-07" db="EMBL/GenBank/DDBJ databases">
        <title>Raoultella ornithinolytica strain HH3 draft genome.</title>
        <authorList>
            <person name="Duceppe M.-O."/>
            <person name="Huang H."/>
            <person name="Phipps-Todd B."/>
        </authorList>
    </citation>
    <scope>NUCLEOTIDE SEQUENCE [LARGE SCALE GENOMIC DNA]</scope>
    <source>
        <strain evidence="2 5">HH3</strain>
    </source>
</reference>
<evidence type="ECO:0000313" key="4">
    <source>
        <dbReference type="EMBL" id="WWC13009.1"/>
    </source>
</evidence>
<protein>
    <submittedName>
        <fullName evidence="2">Carboxymuconolactone decarboxylase family protein</fullName>
    </submittedName>
</protein>
<proteinExistence type="predicted"/>
<dbReference type="AlphaFoldDB" id="A0A225U4W8"/>
<dbReference type="PANTHER" id="PTHR33930:SF2">
    <property type="entry name" value="BLR3452 PROTEIN"/>
    <property type="match status" value="1"/>
</dbReference>
<dbReference type="EMBL" id="CP104450">
    <property type="protein sequence ID" value="UXE39530.1"/>
    <property type="molecule type" value="Genomic_DNA"/>
</dbReference>
<dbReference type="RefSeq" id="WP_004866148.1">
    <property type="nucleotide sequence ID" value="NZ_ABDFAB020000007.1"/>
</dbReference>
<name>A0A225U4W8_RAOOR</name>
<dbReference type="Gene3D" id="1.20.1290.10">
    <property type="entry name" value="AhpD-like"/>
    <property type="match status" value="1"/>
</dbReference>
<evidence type="ECO:0000313" key="5">
    <source>
        <dbReference type="Proteomes" id="UP000229713"/>
    </source>
</evidence>
<keyword evidence="6" id="KW-1185">Reference proteome</keyword>
<dbReference type="Proteomes" id="UP001064206">
    <property type="component" value="Chromosome"/>
</dbReference>
<evidence type="ECO:0000259" key="1">
    <source>
        <dbReference type="Pfam" id="PF02627"/>
    </source>
</evidence>
<dbReference type="Proteomes" id="UP001350972">
    <property type="component" value="Chromosome"/>
</dbReference>
<evidence type="ECO:0000313" key="2">
    <source>
        <dbReference type="EMBL" id="PIK82542.1"/>
    </source>
</evidence>
<evidence type="ECO:0000313" key="6">
    <source>
        <dbReference type="Proteomes" id="UP001350972"/>
    </source>
</evidence>
<evidence type="ECO:0000313" key="3">
    <source>
        <dbReference type="EMBL" id="UXE39530.1"/>
    </source>
</evidence>
<accession>A0A225U4W8</accession>
<dbReference type="InterPro" id="IPR029032">
    <property type="entry name" value="AhpD-like"/>
</dbReference>
<dbReference type="Pfam" id="PF02627">
    <property type="entry name" value="CMD"/>
    <property type="match status" value="1"/>
</dbReference>
<dbReference type="Proteomes" id="UP000229713">
    <property type="component" value="Unassembled WGS sequence"/>
</dbReference>
<reference evidence="3" key="2">
    <citation type="submission" date="2022-09" db="EMBL/GenBank/DDBJ databases">
        <title>Multidrug resistance Raoultella ornithinolytica Strain MQB_Silv_108.</title>
        <authorList>
            <person name="Quintela-Baluja M."/>
        </authorList>
    </citation>
    <scope>NUCLEOTIDE SEQUENCE</scope>
    <source>
        <strain evidence="3">MQB_Silv_108</strain>
    </source>
</reference>
<organism evidence="2 5">
    <name type="scientific">Raoultella ornithinolytica</name>
    <name type="common">Klebsiella ornithinolytica</name>
    <dbReference type="NCBI Taxonomy" id="54291"/>
    <lineage>
        <taxon>Bacteria</taxon>
        <taxon>Pseudomonadati</taxon>
        <taxon>Pseudomonadota</taxon>
        <taxon>Gammaproteobacteria</taxon>
        <taxon>Enterobacterales</taxon>
        <taxon>Enterobacteriaceae</taxon>
        <taxon>Klebsiella/Raoultella group</taxon>
        <taxon>Raoultella</taxon>
    </lineage>
</organism>
<reference evidence="4 6" key="3">
    <citation type="submission" date="2024-02" db="EMBL/GenBank/DDBJ databases">
        <title>Tn5403 promotes plasmid rearrangements and degradation of the Klebsiella pneumoniae carbapenemase (KPC) transposon Tn4401.</title>
        <authorList>
            <person name="Sheppard A.E."/>
            <person name="Barry K.E."/>
            <person name="Parikh H.I."/>
            <person name="Vegesana K."/>
            <person name="Sebra R."/>
            <person name="George S."/>
            <person name="Sanderson N.D."/>
            <person name="Stoesser N."/>
            <person name="Eyre D.W."/>
            <person name="Crook D.W."/>
            <person name="Walker A.S."/>
            <person name="Mathers A.J."/>
        </authorList>
    </citation>
    <scope>NUCLEOTIDE SEQUENCE [LARGE SCALE GENOMIC DNA]</scope>
    <source>
        <strain evidence="4 6">CAV1921</strain>
    </source>
</reference>
<dbReference type="InterPro" id="IPR003779">
    <property type="entry name" value="CMD-like"/>
</dbReference>
<dbReference type="PaxDb" id="1286170-RORB6_00540"/>
<sequence>MKDYQQLDASVAHSAEMLEQALPAVLQPFQDMAKSAKGEGAIPHQSRLLIALGIAISTHCDPCIARHARKLAECGASRQEIAEVAGICISMSGGLSLTYANSALEAFDYFSLRITTGQGAGNE</sequence>
<dbReference type="GO" id="GO:0051920">
    <property type="term" value="F:peroxiredoxin activity"/>
    <property type="evidence" value="ECO:0007669"/>
    <property type="project" value="InterPro"/>
</dbReference>